<dbReference type="InterPro" id="IPR001563">
    <property type="entry name" value="Peptidase_S10"/>
</dbReference>
<dbReference type="PANTHER" id="PTHR11802:SF3">
    <property type="entry name" value="RETINOID-INDUCIBLE SERINE CARBOXYPEPTIDASE"/>
    <property type="match status" value="1"/>
</dbReference>
<dbReference type="Pfam" id="PF00450">
    <property type="entry name" value="Peptidase_S10"/>
    <property type="match status" value="1"/>
</dbReference>
<keyword evidence="5" id="KW-0325">Glycoprotein</keyword>
<dbReference type="AlphaFoldDB" id="A0A917V5A8"/>
<feature type="region of interest" description="Disordered" evidence="6">
    <location>
        <begin position="1"/>
        <end position="34"/>
    </location>
</feature>
<dbReference type="GO" id="GO:0004185">
    <property type="term" value="F:serine-type carboxypeptidase activity"/>
    <property type="evidence" value="ECO:0007669"/>
    <property type="project" value="InterPro"/>
</dbReference>
<keyword evidence="4" id="KW-0378">Hydrolase</keyword>
<evidence type="ECO:0000313" key="7">
    <source>
        <dbReference type="EMBL" id="GGK39489.1"/>
    </source>
</evidence>
<dbReference type="InterPro" id="IPR029058">
    <property type="entry name" value="AB_hydrolase_fold"/>
</dbReference>
<comment type="caution">
    <text evidence="7">The sequence shown here is derived from an EMBL/GenBank/DDBJ whole genome shotgun (WGS) entry which is preliminary data.</text>
</comment>
<dbReference type="RefSeq" id="WP_188913878.1">
    <property type="nucleotide sequence ID" value="NZ_BMMF01000008.1"/>
</dbReference>
<name>A0A917V5A8_9HYPH</name>
<evidence type="ECO:0000256" key="4">
    <source>
        <dbReference type="ARBA" id="ARBA00022801"/>
    </source>
</evidence>
<dbReference type="EMBL" id="BMMF01000008">
    <property type="protein sequence ID" value="GGK39489.1"/>
    <property type="molecule type" value="Genomic_DNA"/>
</dbReference>
<keyword evidence="2" id="KW-0645">Protease</keyword>
<gene>
    <name evidence="7" type="ORF">GCM10011322_28290</name>
</gene>
<accession>A0A917V5A8</accession>
<feature type="compositionally biased region" description="Low complexity" evidence="6">
    <location>
        <begin position="15"/>
        <end position="31"/>
    </location>
</feature>
<keyword evidence="8" id="KW-1185">Reference proteome</keyword>
<dbReference type="PANTHER" id="PTHR11802">
    <property type="entry name" value="SERINE PROTEASE FAMILY S10 SERINE CARBOXYPEPTIDASE"/>
    <property type="match status" value="1"/>
</dbReference>
<organism evidence="7 8">
    <name type="scientific">Salinarimonas ramus</name>
    <dbReference type="NCBI Taxonomy" id="690164"/>
    <lineage>
        <taxon>Bacteria</taxon>
        <taxon>Pseudomonadati</taxon>
        <taxon>Pseudomonadota</taxon>
        <taxon>Alphaproteobacteria</taxon>
        <taxon>Hyphomicrobiales</taxon>
        <taxon>Salinarimonadaceae</taxon>
        <taxon>Salinarimonas</taxon>
    </lineage>
</organism>
<sequence>MSAQEADERTREAQSDPAAAPPAADRAVSADGLRLPDPVTTRHEMMIGDETLAFDATAGVLTLQSGSGEPEADIAYVSYVLADDDPDADAARRPVTFVVNGGPGAASAYLHLGALGPWTISFGEDVIVPSATPTLVENPDTWLAFTDLVFVDPVGTGYSRLVSPNDRTRGRYLSVSGDIAALADFVFRWSVENGRAASPKAAVGESYGGFRMPLLADELTSERGMALSALVLVSPVLDFAWISPADTNLMGSVALLPSLAAAALDKAGEASRDALAEVEAYATGPYVSDLLAGLSDEAAVARLVARLAELTNLPEDIVRRQAGRIDARLLARELWREEGRVGSLYDTGVTTPDPAPTSAFPRYRDPVLDALTAPLTAAALTLYEEKLDWVPERQYVLLNGGVSGAWDYGSARSAPEALDELAAAMALDETMEVVVVHGLTDLVTPYFASTLLLRQLPASLHARIVEESYPGGHMFYTRPPSRAAFSRAARAAIAGEAIAGE</sequence>
<protein>
    <submittedName>
        <fullName evidence="7">Peptidase S10</fullName>
    </submittedName>
</protein>
<dbReference type="Proteomes" id="UP000600449">
    <property type="component" value="Unassembled WGS sequence"/>
</dbReference>
<feature type="compositionally biased region" description="Basic and acidic residues" evidence="6">
    <location>
        <begin position="1"/>
        <end position="14"/>
    </location>
</feature>
<reference evidence="7 8" key="1">
    <citation type="journal article" date="2014" name="Int. J. Syst. Evol. Microbiol.">
        <title>Complete genome sequence of Corynebacterium casei LMG S-19264T (=DSM 44701T), isolated from a smear-ripened cheese.</title>
        <authorList>
            <consortium name="US DOE Joint Genome Institute (JGI-PGF)"/>
            <person name="Walter F."/>
            <person name="Albersmeier A."/>
            <person name="Kalinowski J."/>
            <person name="Ruckert C."/>
        </authorList>
    </citation>
    <scope>NUCLEOTIDE SEQUENCE [LARGE SCALE GENOMIC DNA]</scope>
    <source>
        <strain evidence="7 8">CGMCC 1.9161</strain>
    </source>
</reference>
<evidence type="ECO:0000256" key="6">
    <source>
        <dbReference type="SAM" id="MobiDB-lite"/>
    </source>
</evidence>
<proteinExistence type="predicted"/>
<evidence type="ECO:0000313" key="8">
    <source>
        <dbReference type="Proteomes" id="UP000600449"/>
    </source>
</evidence>
<dbReference type="SUPFAM" id="SSF53474">
    <property type="entry name" value="alpha/beta-Hydrolases"/>
    <property type="match status" value="1"/>
</dbReference>
<evidence type="ECO:0000256" key="3">
    <source>
        <dbReference type="ARBA" id="ARBA00022729"/>
    </source>
</evidence>
<keyword evidence="3" id="KW-0732">Signal</keyword>
<evidence type="ECO:0000256" key="2">
    <source>
        <dbReference type="ARBA" id="ARBA00022670"/>
    </source>
</evidence>
<evidence type="ECO:0000256" key="5">
    <source>
        <dbReference type="ARBA" id="ARBA00023180"/>
    </source>
</evidence>
<dbReference type="Gene3D" id="3.40.50.1820">
    <property type="entry name" value="alpha/beta hydrolase"/>
    <property type="match status" value="1"/>
</dbReference>
<dbReference type="GO" id="GO:0006508">
    <property type="term" value="P:proteolysis"/>
    <property type="evidence" value="ECO:0007669"/>
    <property type="project" value="UniProtKB-KW"/>
</dbReference>
<evidence type="ECO:0000256" key="1">
    <source>
        <dbReference type="ARBA" id="ARBA00022645"/>
    </source>
</evidence>
<keyword evidence="1" id="KW-0121">Carboxypeptidase</keyword>